<feature type="chain" id="PRO_5012664552" evidence="1">
    <location>
        <begin position="28"/>
        <end position="165"/>
    </location>
</feature>
<dbReference type="CDD" id="cd06989">
    <property type="entry name" value="cupin_DRT102"/>
    <property type="match status" value="1"/>
</dbReference>
<dbReference type="AlphaFoldDB" id="A0A1W6MS82"/>
<organism evidence="2 3">
    <name type="scientific">Methylocystis bryophila</name>
    <dbReference type="NCBI Taxonomy" id="655015"/>
    <lineage>
        <taxon>Bacteria</taxon>
        <taxon>Pseudomonadati</taxon>
        <taxon>Pseudomonadota</taxon>
        <taxon>Alphaproteobacteria</taxon>
        <taxon>Hyphomicrobiales</taxon>
        <taxon>Methylocystaceae</taxon>
        <taxon>Methylocystis</taxon>
    </lineage>
</organism>
<accession>A0A1W6MS82</accession>
<dbReference type="Gene3D" id="2.60.120.10">
    <property type="entry name" value="Jelly Rolls"/>
    <property type="match status" value="1"/>
</dbReference>
<dbReference type="SUPFAM" id="SSF51182">
    <property type="entry name" value="RmlC-like cupins"/>
    <property type="match status" value="1"/>
</dbReference>
<proteinExistence type="predicted"/>
<dbReference type="KEGG" id="mbry:B1812_04540"/>
<evidence type="ECO:0000313" key="2">
    <source>
        <dbReference type="EMBL" id="ARN80461.1"/>
    </source>
</evidence>
<name>A0A1W6MS82_9HYPH</name>
<dbReference type="STRING" id="655015.B1812_04540"/>
<gene>
    <name evidence="2" type="ORF">B1812_04540</name>
</gene>
<dbReference type="Proteomes" id="UP000193978">
    <property type="component" value="Chromosome"/>
</dbReference>
<reference evidence="2 3" key="1">
    <citation type="submission" date="2017-02" db="EMBL/GenBank/DDBJ databases">
        <authorList>
            <person name="Peterson S.W."/>
        </authorList>
    </citation>
    <scope>NUCLEOTIDE SEQUENCE [LARGE SCALE GENOMIC DNA]</scope>
    <source>
        <strain evidence="2 3">S285</strain>
    </source>
</reference>
<dbReference type="InterPro" id="IPR014710">
    <property type="entry name" value="RmlC-like_jellyroll"/>
</dbReference>
<protein>
    <submittedName>
        <fullName evidence="2">Uncharacterized protein</fullName>
    </submittedName>
</protein>
<dbReference type="InterPro" id="IPR011051">
    <property type="entry name" value="RmlC_Cupin_sf"/>
</dbReference>
<dbReference type="RefSeq" id="WP_158658596.1">
    <property type="nucleotide sequence ID" value="NZ_AP027149.1"/>
</dbReference>
<evidence type="ECO:0000313" key="3">
    <source>
        <dbReference type="Proteomes" id="UP000193978"/>
    </source>
</evidence>
<keyword evidence="3" id="KW-1185">Reference proteome</keyword>
<dbReference type="OrthoDB" id="1433532at2"/>
<feature type="signal peptide" evidence="1">
    <location>
        <begin position="1"/>
        <end position="27"/>
    </location>
</feature>
<sequence>MKTKARALIFSGAAGLCALHLALTAHAAQDAQGFIRLDPEELHYKSPLGVGPESTVLFGDPSKPGLYVVRNKFPPGAHSAPHYHSQDRHATVIKGVWWTGTGSELDFKTAVPLKAGAYMLHPAGGVHWDGAGDEEVIVQIIGVGPVETTQVGPPGAPQGYWPKPK</sequence>
<evidence type="ECO:0000256" key="1">
    <source>
        <dbReference type="SAM" id="SignalP"/>
    </source>
</evidence>
<keyword evidence="1" id="KW-0732">Signal</keyword>
<dbReference type="EMBL" id="CP019948">
    <property type="protein sequence ID" value="ARN80461.1"/>
    <property type="molecule type" value="Genomic_DNA"/>
</dbReference>